<dbReference type="AlphaFoldDB" id="A0A645IVM6"/>
<dbReference type="InterPro" id="IPR015422">
    <property type="entry name" value="PyrdxlP-dep_Trfase_small"/>
</dbReference>
<protein>
    <submittedName>
        <fullName evidence="1">Uncharacterized protein</fullName>
    </submittedName>
</protein>
<evidence type="ECO:0000313" key="1">
    <source>
        <dbReference type="EMBL" id="MPN55475.1"/>
    </source>
</evidence>
<organism evidence="1">
    <name type="scientific">bioreactor metagenome</name>
    <dbReference type="NCBI Taxonomy" id="1076179"/>
    <lineage>
        <taxon>unclassified sequences</taxon>
        <taxon>metagenomes</taxon>
        <taxon>ecological metagenomes</taxon>
    </lineage>
</organism>
<accession>A0A645IVM6</accession>
<comment type="caution">
    <text evidence="1">The sequence shown here is derived from an EMBL/GenBank/DDBJ whole genome shotgun (WGS) entry which is preliminary data.</text>
</comment>
<dbReference type="EMBL" id="VSSQ01124774">
    <property type="protein sequence ID" value="MPN55475.1"/>
    <property type="molecule type" value="Genomic_DNA"/>
</dbReference>
<dbReference type="InterPro" id="IPR015424">
    <property type="entry name" value="PyrdxlP-dep_Trfase"/>
</dbReference>
<dbReference type="Gene3D" id="3.90.1150.10">
    <property type="entry name" value="Aspartate Aminotransferase, domain 1"/>
    <property type="match status" value="1"/>
</dbReference>
<name>A0A645IVM6_9ZZZZ</name>
<sequence length="51" mass="5474">MLIESSSGCSKGQSGDTLMLAPAFIVTEEEIDMIVDRLDGVLKAVEKKNGF</sequence>
<gene>
    <name evidence="1" type="ORF">SDC9_203157</name>
</gene>
<dbReference type="SUPFAM" id="SSF53383">
    <property type="entry name" value="PLP-dependent transferases"/>
    <property type="match status" value="1"/>
</dbReference>
<reference evidence="1" key="1">
    <citation type="submission" date="2019-08" db="EMBL/GenBank/DDBJ databases">
        <authorList>
            <person name="Kucharzyk K."/>
            <person name="Murdoch R.W."/>
            <person name="Higgins S."/>
            <person name="Loffler F."/>
        </authorList>
    </citation>
    <scope>NUCLEOTIDE SEQUENCE</scope>
</reference>
<proteinExistence type="predicted"/>